<evidence type="ECO:0000313" key="2">
    <source>
        <dbReference type="Proteomes" id="UP000190989"/>
    </source>
</evidence>
<dbReference type="AlphaFoldDB" id="A0A1U6I1W2"/>
<reference evidence="2" key="1">
    <citation type="submission" date="2017-02" db="EMBL/GenBank/DDBJ databases">
        <authorList>
            <person name="Varghese N."/>
            <person name="Submissions S."/>
        </authorList>
    </citation>
    <scope>NUCLEOTIDE SEQUENCE [LARGE SCALE GENOMIC DNA]</scope>
    <source>
        <strain evidence="2">SM117</strain>
    </source>
</reference>
<evidence type="ECO:0000313" key="1">
    <source>
        <dbReference type="EMBL" id="SLK02008.1"/>
    </source>
</evidence>
<dbReference type="EMBL" id="FVZE01000004">
    <property type="protein sequence ID" value="SLK02008.1"/>
    <property type="molecule type" value="Genomic_DNA"/>
</dbReference>
<dbReference type="STRING" id="428990.SAMN06295987_10423"/>
<gene>
    <name evidence="1" type="ORF">SAMN06295987_10423</name>
</gene>
<dbReference type="Proteomes" id="UP000190989">
    <property type="component" value="Unassembled WGS sequence"/>
</dbReference>
<dbReference type="RefSeq" id="WP_245829185.1">
    <property type="nucleotide sequence ID" value="NZ_FVZE01000004.1"/>
</dbReference>
<accession>A0A1U6I1W2</accession>
<protein>
    <submittedName>
        <fullName evidence="1">Gluconate 2-dehydrogenase subunit 3</fullName>
    </submittedName>
</protein>
<proteinExistence type="predicted"/>
<sequence length="227" mass="24756">MNGDSAPEVGLWEKYRVMTQNAATGMRRREFAGGLALWSLALGIPAAAVQFSNPEDLEATSDLQRQMIAGVSDIVIPRTDTPGAGELGVGDFVIVALAHGLEGSRTPLATGDVSALTPFTRPDGSLRHLQWLEHDLGIRGSGHFMTFSPQRRKTLLKALDSEAFGQDRPHHPWRTIKALILTGYYTTEVGGSQELGYEPVPGRWDPDLPINQDDRAFSSDWTALDFG</sequence>
<dbReference type="Pfam" id="PF13618">
    <property type="entry name" value="Gluconate_2-dh3"/>
    <property type="match status" value="1"/>
</dbReference>
<dbReference type="InterPro" id="IPR027056">
    <property type="entry name" value="Gluconate_2DH_su3"/>
</dbReference>
<keyword evidence="2" id="KW-1185">Reference proteome</keyword>
<name>A0A1U6I1W2_9SPHN</name>
<organism evidence="1 2">
    <name type="scientific">Novosphingobium mathurense</name>
    <dbReference type="NCBI Taxonomy" id="428990"/>
    <lineage>
        <taxon>Bacteria</taxon>
        <taxon>Pseudomonadati</taxon>
        <taxon>Pseudomonadota</taxon>
        <taxon>Alphaproteobacteria</taxon>
        <taxon>Sphingomonadales</taxon>
        <taxon>Sphingomonadaceae</taxon>
        <taxon>Novosphingobium</taxon>
    </lineage>
</organism>